<feature type="region of interest" description="Disordered" evidence="1">
    <location>
        <begin position="361"/>
        <end position="382"/>
    </location>
</feature>
<comment type="caution">
    <text evidence="2">The sequence shown here is derived from an EMBL/GenBank/DDBJ whole genome shotgun (WGS) entry which is preliminary data.</text>
</comment>
<feature type="compositionally biased region" description="Basic and acidic residues" evidence="1">
    <location>
        <begin position="146"/>
        <end position="175"/>
    </location>
</feature>
<feature type="compositionally biased region" description="Basic and acidic residues" evidence="1">
    <location>
        <begin position="101"/>
        <end position="114"/>
    </location>
</feature>
<dbReference type="GO" id="GO:0006368">
    <property type="term" value="P:transcription elongation by RNA polymerase II"/>
    <property type="evidence" value="ECO:0007669"/>
    <property type="project" value="InterPro"/>
</dbReference>
<dbReference type="AlphaFoldDB" id="A0A9D5CJ24"/>
<feature type="compositionally biased region" description="Basic and acidic residues" evidence="1">
    <location>
        <begin position="467"/>
        <end position="478"/>
    </location>
</feature>
<feature type="region of interest" description="Disordered" evidence="1">
    <location>
        <begin position="427"/>
        <end position="538"/>
    </location>
</feature>
<dbReference type="GO" id="GO:0020037">
    <property type="term" value="F:heme binding"/>
    <property type="evidence" value="ECO:0007669"/>
    <property type="project" value="InterPro"/>
</dbReference>
<dbReference type="GO" id="GO:0016705">
    <property type="term" value="F:oxidoreductase activity, acting on paired donors, with incorporation or reduction of molecular oxygen"/>
    <property type="evidence" value="ECO:0007669"/>
    <property type="project" value="InterPro"/>
</dbReference>
<sequence length="855" mass="96392">MAGGREIEDETRNQMMQNLFGDQSEDEEEDEEEEVDSEHDAAVQQPAYHSDEGEVEAEFEGDGEIEGQGEAEVESEPEVHDVDPEQGDSEGERVQSSPERAISEQKIESGGKDAESEEEGSPNEQDDNEVVRDVFGDSDEEEPDEYAVHNELEQDSHRSTMEEEGGYEKDMRPEDVVPDEDAPYESEEENLEQKPKEKPVGPPLEIEVPLCRPPGPPDRMNMIKVSNIMGIEPKPFDPKTYVEEDVFVTDESGTKKRIRLEDNIVRWRRTRNPDGTTGYESNARFVEWEDGSLQLLIGNEVLDISVHESHHDQTHLFLRHGKVYKVKNCITDIDPEKEKEEKEKAEGQTIRANELLHRKREKVNRKYVPPADKGGRQLSPGFLEDALEEDDEPEDYYSSRRTAARNRFEEDLEVEGHAERRMNAKRAYKNIHRKPSAPAAHSSRRPVEEYSESEREESEYETDGEDIEHSPSHRRGDPDQEDEYDEEQDAEDDAGDGNTGSEEEDEAPKQKAKETGRSSLKRKEIDSDGDSPDRRPVHRRKAIVFDSWPILGNLLQLGHKPHHTLHTLSKSYGPLFRLRFGSVNVVVASSAAIASAVLRSLDSNFSNRPPNSGAEHIAYNYQDLVFAPYGPRWRNLRRLCALHLFSTRALEDFRRVREEEVALLAGVLEKARGMPVNVGKAVNSCATNALARATVGRRVFMEAEEGEAGEFKEMVVELMRLAGVFNVGDFVPWLRPLDVQGVVRKMKKLHKRYDEFFDGIIKEHRRVAGGDGGGGAAAGDLLSVMLGWEDEEGGGKLSDTDIKALLLNLFTAGTDTTASTVEWALAELIRHPDILAQAQTELDSIIGQSRLIIRI</sequence>
<organism evidence="2 3">
    <name type="scientific">Dioscorea zingiberensis</name>
    <dbReference type="NCBI Taxonomy" id="325984"/>
    <lineage>
        <taxon>Eukaryota</taxon>
        <taxon>Viridiplantae</taxon>
        <taxon>Streptophyta</taxon>
        <taxon>Embryophyta</taxon>
        <taxon>Tracheophyta</taxon>
        <taxon>Spermatophyta</taxon>
        <taxon>Magnoliopsida</taxon>
        <taxon>Liliopsida</taxon>
        <taxon>Dioscoreales</taxon>
        <taxon>Dioscoreaceae</taxon>
        <taxon>Dioscorea</taxon>
    </lineage>
</organism>
<feature type="compositionally biased region" description="Acidic residues" evidence="1">
    <location>
        <begin position="449"/>
        <end position="466"/>
    </location>
</feature>
<dbReference type="Proteomes" id="UP001085076">
    <property type="component" value="Miscellaneous, Linkage group lg04"/>
</dbReference>
<feature type="compositionally biased region" description="Acidic residues" evidence="1">
    <location>
        <begin position="479"/>
        <end position="506"/>
    </location>
</feature>
<dbReference type="GO" id="GO:0004497">
    <property type="term" value="F:monooxygenase activity"/>
    <property type="evidence" value="ECO:0007669"/>
    <property type="project" value="InterPro"/>
</dbReference>
<dbReference type="EMBL" id="JAGGNH010000004">
    <property type="protein sequence ID" value="KAJ0973970.1"/>
    <property type="molecule type" value="Genomic_DNA"/>
</dbReference>
<gene>
    <name evidence="2" type="ORF">J5N97_015935</name>
</gene>
<feature type="compositionally biased region" description="Acidic residues" evidence="1">
    <location>
        <begin position="53"/>
        <end position="76"/>
    </location>
</feature>
<feature type="compositionally biased region" description="Acidic residues" evidence="1">
    <location>
        <begin position="115"/>
        <end position="128"/>
    </location>
</feature>
<feature type="region of interest" description="Disordered" evidence="1">
    <location>
        <begin position="1"/>
        <end position="217"/>
    </location>
</feature>
<name>A0A9D5CJ24_9LILI</name>
<dbReference type="Gene3D" id="1.10.630.10">
    <property type="entry name" value="Cytochrome P450"/>
    <property type="match status" value="1"/>
</dbReference>
<evidence type="ECO:0008006" key="4">
    <source>
        <dbReference type="Google" id="ProtNLM"/>
    </source>
</evidence>
<dbReference type="InterPro" id="IPR007149">
    <property type="entry name" value="Leo1"/>
</dbReference>
<dbReference type="SUPFAM" id="SSF48264">
    <property type="entry name" value="Cytochrome P450"/>
    <property type="match status" value="1"/>
</dbReference>
<keyword evidence="3" id="KW-1185">Reference proteome</keyword>
<dbReference type="OrthoDB" id="20844at2759"/>
<proteinExistence type="predicted"/>
<dbReference type="GO" id="GO:0032968">
    <property type="term" value="P:positive regulation of transcription elongation by RNA polymerase II"/>
    <property type="evidence" value="ECO:0007669"/>
    <property type="project" value="TreeGrafter"/>
</dbReference>
<dbReference type="InterPro" id="IPR036396">
    <property type="entry name" value="Cyt_P450_sf"/>
</dbReference>
<feature type="compositionally biased region" description="Acidic residues" evidence="1">
    <location>
        <begin position="136"/>
        <end position="145"/>
    </location>
</feature>
<dbReference type="InterPro" id="IPR002401">
    <property type="entry name" value="Cyt_P450_E_grp-I"/>
</dbReference>
<dbReference type="GO" id="GO:0016593">
    <property type="term" value="C:Cdc73/Paf1 complex"/>
    <property type="evidence" value="ECO:0007669"/>
    <property type="project" value="InterPro"/>
</dbReference>
<feature type="compositionally biased region" description="Basic and acidic residues" evidence="1">
    <location>
        <begin position="507"/>
        <end position="535"/>
    </location>
</feature>
<protein>
    <recommendedName>
        <fullName evidence="4">Cytochrome P450</fullName>
    </recommendedName>
</protein>
<dbReference type="GO" id="GO:0005506">
    <property type="term" value="F:iron ion binding"/>
    <property type="evidence" value="ECO:0007669"/>
    <property type="project" value="InterPro"/>
</dbReference>
<dbReference type="InterPro" id="IPR001128">
    <property type="entry name" value="Cyt_P450"/>
</dbReference>
<accession>A0A9D5CJ24</accession>
<feature type="compositionally biased region" description="Acidic residues" evidence="1">
    <location>
        <begin position="176"/>
        <end position="190"/>
    </location>
</feature>
<dbReference type="PANTHER" id="PTHR23146:SF0">
    <property type="entry name" value="RNA POLYMERASE-ASSOCIATED PROTEIN LEO1"/>
    <property type="match status" value="1"/>
</dbReference>
<reference evidence="2" key="1">
    <citation type="submission" date="2021-03" db="EMBL/GenBank/DDBJ databases">
        <authorList>
            <person name="Li Z."/>
            <person name="Yang C."/>
        </authorList>
    </citation>
    <scope>NUCLEOTIDE SEQUENCE</scope>
    <source>
        <strain evidence="2">Dzin_1.0</strain>
        <tissue evidence="2">Leaf</tissue>
    </source>
</reference>
<feature type="compositionally biased region" description="Acidic residues" evidence="1">
    <location>
        <begin position="23"/>
        <end position="37"/>
    </location>
</feature>
<evidence type="ECO:0000313" key="3">
    <source>
        <dbReference type="Proteomes" id="UP001085076"/>
    </source>
</evidence>
<dbReference type="GO" id="GO:1990269">
    <property type="term" value="F:RNA polymerase II C-terminal domain phosphoserine binding"/>
    <property type="evidence" value="ECO:0007669"/>
    <property type="project" value="TreeGrafter"/>
</dbReference>
<dbReference type="PANTHER" id="PTHR23146">
    <property type="entry name" value="LEO1 PROTEIN"/>
    <property type="match status" value="1"/>
</dbReference>
<evidence type="ECO:0000256" key="1">
    <source>
        <dbReference type="SAM" id="MobiDB-lite"/>
    </source>
</evidence>
<dbReference type="PRINTS" id="PR00463">
    <property type="entry name" value="EP450I"/>
</dbReference>
<dbReference type="Pfam" id="PF04004">
    <property type="entry name" value="Leo1"/>
    <property type="match status" value="1"/>
</dbReference>
<dbReference type="Pfam" id="PF00067">
    <property type="entry name" value="p450"/>
    <property type="match status" value="1"/>
</dbReference>
<evidence type="ECO:0000313" key="2">
    <source>
        <dbReference type="EMBL" id="KAJ0973970.1"/>
    </source>
</evidence>
<reference evidence="2" key="2">
    <citation type="journal article" date="2022" name="Hortic Res">
        <title>The genome of Dioscorea zingiberensis sheds light on the biosynthesis, origin and evolution of the medicinally important diosgenin saponins.</title>
        <authorList>
            <person name="Li Y."/>
            <person name="Tan C."/>
            <person name="Li Z."/>
            <person name="Guo J."/>
            <person name="Li S."/>
            <person name="Chen X."/>
            <person name="Wang C."/>
            <person name="Dai X."/>
            <person name="Yang H."/>
            <person name="Song W."/>
            <person name="Hou L."/>
            <person name="Xu J."/>
            <person name="Tong Z."/>
            <person name="Xu A."/>
            <person name="Yuan X."/>
            <person name="Wang W."/>
            <person name="Yang Q."/>
            <person name="Chen L."/>
            <person name="Sun Z."/>
            <person name="Wang K."/>
            <person name="Pan B."/>
            <person name="Chen J."/>
            <person name="Bao Y."/>
            <person name="Liu F."/>
            <person name="Qi X."/>
            <person name="Gang D.R."/>
            <person name="Wen J."/>
            <person name="Li J."/>
        </authorList>
    </citation>
    <scope>NUCLEOTIDE SEQUENCE</scope>
    <source>
        <strain evidence="2">Dzin_1.0</strain>
    </source>
</reference>